<dbReference type="EMBL" id="JANHOG010001090">
    <property type="protein sequence ID" value="KAJ3544441.1"/>
    <property type="molecule type" value="Genomic_DNA"/>
</dbReference>
<comment type="caution">
    <text evidence="1">The sequence shown here is derived from an EMBL/GenBank/DDBJ whole genome shotgun (WGS) entry which is preliminary data.</text>
</comment>
<gene>
    <name evidence="1" type="ORF">NM688_g5743</name>
</gene>
<keyword evidence="2" id="KW-1185">Reference proteome</keyword>
<evidence type="ECO:0000313" key="1">
    <source>
        <dbReference type="EMBL" id="KAJ3544441.1"/>
    </source>
</evidence>
<protein>
    <submittedName>
        <fullName evidence="1">Uncharacterized protein</fullName>
    </submittedName>
</protein>
<evidence type="ECO:0000313" key="2">
    <source>
        <dbReference type="Proteomes" id="UP001148662"/>
    </source>
</evidence>
<organism evidence="1 2">
    <name type="scientific">Phlebia brevispora</name>
    <dbReference type="NCBI Taxonomy" id="194682"/>
    <lineage>
        <taxon>Eukaryota</taxon>
        <taxon>Fungi</taxon>
        <taxon>Dikarya</taxon>
        <taxon>Basidiomycota</taxon>
        <taxon>Agaricomycotina</taxon>
        <taxon>Agaricomycetes</taxon>
        <taxon>Polyporales</taxon>
        <taxon>Meruliaceae</taxon>
        <taxon>Phlebia</taxon>
    </lineage>
</organism>
<proteinExistence type="predicted"/>
<name>A0ACC1SR01_9APHY</name>
<reference evidence="1" key="1">
    <citation type="submission" date="2022-07" db="EMBL/GenBank/DDBJ databases">
        <title>Genome Sequence of Phlebia brevispora.</title>
        <authorList>
            <person name="Buettner E."/>
        </authorList>
    </citation>
    <scope>NUCLEOTIDE SEQUENCE</scope>
    <source>
        <strain evidence="1">MPL23</strain>
    </source>
</reference>
<dbReference type="Proteomes" id="UP001148662">
    <property type="component" value="Unassembled WGS sequence"/>
</dbReference>
<accession>A0ACC1SR01</accession>
<sequence>MIRREPTMIPMTDHDLEDIRQMLQERRNWKQFMRDDDSIERDAVPGFAQQAEAQKKREAMTKNERMGVQ</sequence>